<feature type="transmembrane region" description="Helical" evidence="10">
    <location>
        <begin position="57"/>
        <end position="78"/>
    </location>
</feature>
<dbReference type="AlphaFoldDB" id="A0A916TX32"/>
<dbReference type="Proteomes" id="UP000637002">
    <property type="component" value="Unassembled WGS sequence"/>
</dbReference>
<keyword evidence="5 10" id="KW-1133">Transmembrane helix</keyword>
<protein>
    <recommendedName>
        <fullName evidence="8">Guanidinium exporter</fullName>
    </recommendedName>
</protein>
<evidence type="ECO:0000256" key="9">
    <source>
        <dbReference type="RuleBase" id="RU003942"/>
    </source>
</evidence>
<comment type="subcellular location">
    <subcellularLocation>
        <location evidence="1 9">Cell membrane</location>
        <topology evidence="1 9">Multi-pass membrane protein</topology>
    </subcellularLocation>
</comment>
<gene>
    <name evidence="11" type="ORF">GCM10010994_00980</name>
</gene>
<dbReference type="SUPFAM" id="SSF103481">
    <property type="entry name" value="Multidrug resistance efflux transporter EmrE"/>
    <property type="match status" value="1"/>
</dbReference>
<keyword evidence="4 9" id="KW-0812">Transmembrane</keyword>
<dbReference type="PANTHER" id="PTHR30561:SF0">
    <property type="entry name" value="GUANIDINIUM EXPORTER"/>
    <property type="match status" value="1"/>
</dbReference>
<evidence type="ECO:0000256" key="10">
    <source>
        <dbReference type="SAM" id="Phobius"/>
    </source>
</evidence>
<dbReference type="InterPro" id="IPR045324">
    <property type="entry name" value="Small_multidrug_res"/>
</dbReference>
<feature type="transmembrane region" description="Helical" evidence="10">
    <location>
        <begin position="33"/>
        <end position="50"/>
    </location>
</feature>
<dbReference type="FunFam" id="1.10.3730.20:FF:000001">
    <property type="entry name" value="Quaternary ammonium compound resistance transporter SugE"/>
    <property type="match status" value="1"/>
</dbReference>
<dbReference type="RefSeq" id="WP_188607179.1">
    <property type="nucleotide sequence ID" value="NZ_BMGG01000001.1"/>
</dbReference>
<reference evidence="11" key="1">
    <citation type="journal article" date="2014" name="Int. J. Syst. Evol. Microbiol.">
        <title>Complete genome sequence of Corynebacterium casei LMG S-19264T (=DSM 44701T), isolated from a smear-ripened cheese.</title>
        <authorList>
            <consortium name="US DOE Joint Genome Institute (JGI-PGF)"/>
            <person name="Walter F."/>
            <person name="Albersmeier A."/>
            <person name="Kalinowski J."/>
            <person name="Ruckert C."/>
        </authorList>
    </citation>
    <scope>NUCLEOTIDE SEQUENCE</scope>
    <source>
        <strain evidence="11">CGMCC 1.12919</strain>
    </source>
</reference>
<sequence>MSWLLLLVAGLLEVGWAVGLKQTEGFTRPLPTVLTLAAMAASIACLGLALKELPVGTAYAVWTGIGTVGTVLVGIAVAGDPASAGRLICIGLIVAGIAGLKLTA</sequence>
<evidence type="ECO:0000256" key="6">
    <source>
        <dbReference type="ARBA" id="ARBA00023136"/>
    </source>
</evidence>
<dbReference type="NCBIfam" id="NF008512">
    <property type="entry name" value="PRK11431.1"/>
    <property type="match status" value="1"/>
</dbReference>
<evidence type="ECO:0000313" key="12">
    <source>
        <dbReference type="Proteomes" id="UP000637002"/>
    </source>
</evidence>
<dbReference type="GO" id="GO:0022857">
    <property type="term" value="F:transmembrane transporter activity"/>
    <property type="evidence" value="ECO:0007669"/>
    <property type="project" value="InterPro"/>
</dbReference>
<keyword evidence="3" id="KW-1003">Cell membrane</keyword>
<dbReference type="GO" id="GO:1990961">
    <property type="term" value="P:xenobiotic detoxification by transmembrane export across the plasma membrane"/>
    <property type="evidence" value="ECO:0007669"/>
    <property type="project" value="UniProtKB-ARBA"/>
</dbReference>
<evidence type="ECO:0000256" key="7">
    <source>
        <dbReference type="ARBA" id="ARBA00038151"/>
    </source>
</evidence>
<dbReference type="EMBL" id="BMGG01000001">
    <property type="protein sequence ID" value="GGC45638.1"/>
    <property type="molecule type" value="Genomic_DNA"/>
</dbReference>
<evidence type="ECO:0000256" key="5">
    <source>
        <dbReference type="ARBA" id="ARBA00022989"/>
    </source>
</evidence>
<evidence type="ECO:0000313" key="11">
    <source>
        <dbReference type="EMBL" id="GGC45638.1"/>
    </source>
</evidence>
<evidence type="ECO:0000256" key="2">
    <source>
        <dbReference type="ARBA" id="ARBA00022448"/>
    </source>
</evidence>
<evidence type="ECO:0000256" key="3">
    <source>
        <dbReference type="ARBA" id="ARBA00022475"/>
    </source>
</evidence>
<feature type="transmembrane region" description="Helical" evidence="10">
    <location>
        <begin position="84"/>
        <end position="103"/>
    </location>
</feature>
<name>A0A916TX32_9HYPH</name>
<proteinExistence type="inferred from homology"/>
<organism evidence="11 12">
    <name type="scientific">Chelatococcus reniformis</name>
    <dbReference type="NCBI Taxonomy" id="1494448"/>
    <lineage>
        <taxon>Bacteria</taxon>
        <taxon>Pseudomonadati</taxon>
        <taxon>Pseudomonadota</taxon>
        <taxon>Alphaproteobacteria</taxon>
        <taxon>Hyphomicrobiales</taxon>
        <taxon>Chelatococcaceae</taxon>
        <taxon>Chelatococcus</taxon>
    </lineage>
</organism>
<reference evidence="11" key="2">
    <citation type="submission" date="2020-09" db="EMBL/GenBank/DDBJ databases">
        <authorList>
            <person name="Sun Q."/>
            <person name="Zhou Y."/>
        </authorList>
    </citation>
    <scope>NUCLEOTIDE SEQUENCE</scope>
    <source>
        <strain evidence="11">CGMCC 1.12919</strain>
    </source>
</reference>
<dbReference type="PANTHER" id="PTHR30561">
    <property type="entry name" value="SMR FAMILY PROTON-DEPENDENT DRUG EFFLUX TRANSPORTER SUGE"/>
    <property type="match status" value="1"/>
</dbReference>
<dbReference type="InterPro" id="IPR037185">
    <property type="entry name" value="EmrE-like"/>
</dbReference>
<comment type="similarity">
    <text evidence="7">Belongs to the drug/metabolite transporter (DMT) superfamily. Small multidrug resistance (SMR) (TC 2.A.7.1) family. Gdx/SugE subfamily.</text>
</comment>
<evidence type="ECO:0000256" key="4">
    <source>
        <dbReference type="ARBA" id="ARBA00022692"/>
    </source>
</evidence>
<dbReference type="Gene3D" id="1.10.3730.20">
    <property type="match status" value="1"/>
</dbReference>
<dbReference type="InterPro" id="IPR000390">
    <property type="entry name" value="Small_drug/metabolite_transptr"/>
</dbReference>
<dbReference type="GO" id="GO:0005886">
    <property type="term" value="C:plasma membrane"/>
    <property type="evidence" value="ECO:0007669"/>
    <property type="project" value="UniProtKB-SubCell"/>
</dbReference>
<evidence type="ECO:0000256" key="8">
    <source>
        <dbReference type="ARBA" id="ARBA00039168"/>
    </source>
</evidence>
<keyword evidence="2" id="KW-0813">Transport</keyword>
<dbReference type="Pfam" id="PF00893">
    <property type="entry name" value="Multi_Drug_Res"/>
    <property type="match status" value="1"/>
</dbReference>
<keyword evidence="6 10" id="KW-0472">Membrane</keyword>
<comment type="caution">
    <text evidence="11">The sequence shown here is derived from an EMBL/GenBank/DDBJ whole genome shotgun (WGS) entry which is preliminary data.</text>
</comment>
<evidence type="ECO:0000256" key="1">
    <source>
        <dbReference type="ARBA" id="ARBA00004651"/>
    </source>
</evidence>
<keyword evidence="12" id="KW-1185">Reference proteome</keyword>
<accession>A0A916TX32</accession>